<keyword evidence="9" id="KW-1185">Reference proteome</keyword>
<comment type="caution">
    <text evidence="8">The sequence shown here is derived from an EMBL/GenBank/DDBJ whole genome shotgun (WGS) entry which is preliminary data.</text>
</comment>
<dbReference type="AlphaFoldDB" id="A0A098L9X0"/>
<dbReference type="OrthoDB" id="5383291at2"/>
<protein>
    <recommendedName>
        <fullName evidence="6">tRNA1(Val) (adenine(37)-N6)-methyltransferase</fullName>
        <ecNumber evidence="6">2.1.1.223</ecNumber>
    </recommendedName>
    <alternativeName>
        <fullName evidence="6">tRNA m6A37 methyltransferase</fullName>
    </alternativeName>
</protein>
<feature type="domain" description="Methyltransferase small" evidence="7">
    <location>
        <begin position="17"/>
        <end position="100"/>
    </location>
</feature>
<dbReference type="GO" id="GO:0005737">
    <property type="term" value="C:cytoplasm"/>
    <property type="evidence" value="ECO:0007669"/>
    <property type="project" value="UniProtKB-SubCell"/>
</dbReference>
<dbReference type="HAMAP" id="MF_01872">
    <property type="entry name" value="tRNA_methyltr_YfiC"/>
    <property type="match status" value="1"/>
</dbReference>
<evidence type="ECO:0000259" key="7">
    <source>
        <dbReference type="Pfam" id="PF05175"/>
    </source>
</evidence>
<name>A0A098L9X0_9BACT</name>
<dbReference type="SUPFAM" id="SSF53335">
    <property type="entry name" value="S-adenosyl-L-methionine-dependent methyltransferases"/>
    <property type="match status" value="1"/>
</dbReference>
<keyword evidence="1 6" id="KW-0963">Cytoplasm</keyword>
<dbReference type="PANTHER" id="PTHR47739">
    <property type="entry name" value="TRNA1(VAL) (ADENINE(37)-N6)-METHYLTRANSFERASE"/>
    <property type="match status" value="1"/>
</dbReference>
<sequence length="217" mass="24483">MKVCTDSCIFGAYIDPEGAQTILDIGSGTGLLSLMLAQKTNAEIDAVEIDADAVLQSEENFKNSPWNNRLHIFSSSIQNFSTEATKKYDLIISNPPFFINHLLSPNPKLNKAIHNTTLSLKELSECVSRLLSPEGKFYVLLPPYEASVFEESLKELKLFLQHRLEVKDKSEGKIIRVIDCYNNTPATSSHRSLIIKNSEGQYTTEFSELLRPYYLFL</sequence>
<comment type="catalytic activity">
    <reaction evidence="6">
        <text>adenosine(37) in tRNA1(Val) + S-adenosyl-L-methionine = N(6)-methyladenosine(37) in tRNA1(Val) + S-adenosyl-L-homocysteine + H(+)</text>
        <dbReference type="Rhea" id="RHEA:43160"/>
        <dbReference type="Rhea" id="RHEA-COMP:10369"/>
        <dbReference type="Rhea" id="RHEA-COMP:10370"/>
        <dbReference type="ChEBI" id="CHEBI:15378"/>
        <dbReference type="ChEBI" id="CHEBI:57856"/>
        <dbReference type="ChEBI" id="CHEBI:59789"/>
        <dbReference type="ChEBI" id="CHEBI:74411"/>
        <dbReference type="ChEBI" id="CHEBI:74449"/>
        <dbReference type="EC" id="2.1.1.223"/>
    </reaction>
</comment>
<dbReference type="Gene3D" id="3.40.50.150">
    <property type="entry name" value="Vaccinia Virus protein VP39"/>
    <property type="match status" value="1"/>
</dbReference>
<dbReference type="CDD" id="cd02440">
    <property type="entry name" value="AdoMet_MTases"/>
    <property type="match status" value="1"/>
</dbReference>
<dbReference type="InterPro" id="IPR029063">
    <property type="entry name" value="SAM-dependent_MTases_sf"/>
</dbReference>
<comment type="subcellular location">
    <subcellularLocation>
        <location evidence="6">Cytoplasm</location>
    </subcellularLocation>
</comment>
<evidence type="ECO:0000256" key="5">
    <source>
        <dbReference type="ARBA" id="ARBA00022694"/>
    </source>
</evidence>
<dbReference type="STRING" id="153721.MYP_254"/>
<dbReference type="GO" id="GO:0016430">
    <property type="term" value="F:tRNA (adenine-N6)-methyltransferase activity"/>
    <property type="evidence" value="ECO:0007669"/>
    <property type="project" value="UniProtKB-UniRule"/>
</dbReference>
<evidence type="ECO:0000256" key="4">
    <source>
        <dbReference type="ARBA" id="ARBA00022691"/>
    </source>
</evidence>
<evidence type="ECO:0000256" key="3">
    <source>
        <dbReference type="ARBA" id="ARBA00022679"/>
    </source>
</evidence>
<comment type="function">
    <text evidence="6">Specifically methylates the adenine in position 37 of tRNA(1)(Val) (anticodon cmo5UAC).</text>
</comment>
<keyword evidence="3 6" id="KW-0808">Transferase</keyword>
<dbReference type="GO" id="GO:0003676">
    <property type="term" value="F:nucleic acid binding"/>
    <property type="evidence" value="ECO:0007669"/>
    <property type="project" value="InterPro"/>
</dbReference>
<dbReference type="EC" id="2.1.1.223" evidence="6"/>
<dbReference type="Proteomes" id="UP000030185">
    <property type="component" value="Unassembled WGS sequence"/>
</dbReference>
<dbReference type="InterPro" id="IPR050210">
    <property type="entry name" value="tRNA_Adenine-N(6)_MTase"/>
</dbReference>
<reference evidence="8 9" key="1">
    <citation type="submission" date="2014-09" db="EMBL/GenBank/DDBJ databases">
        <title>Sporocytophaga myxococcoides PG-01 genome sequencing.</title>
        <authorList>
            <person name="Liu L."/>
            <person name="Gao P.J."/>
            <person name="Chen G.J."/>
            <person name="Wang L.S."/>
        </authorList>
    </citation>
    <scope>NUCLEOTIDE SEQUENCE [LARGE SCALE GENOMIC DNA]</scope>
    <source>
        <strain evidence="8 9">PG-01</strain>
    </source>
</reference>
<dbReference type="InterPro" id="IPR007848">
    <property type="entry name" value="Small_mtfrase_dom"/>
</dbReference>
<accession>A0A098L9X0</accession>
<keyword evidence="5 6" id="KW-0819">tRNA processing</keyword>
<evidence type="ECO:0000256" key="2">
    <source>
        <dbReference type="ARBA" id="ARBA00022603"/>
    </source>
</evidence>
<dbReference type="RefSeq" id="WP_045459000.1">
    <property type="nucleotide sequence ID" value="NZ_BBLT01000001.1"/>
</dbReference>
<evidence type="ECO:0000313" key="9">
    <source>
        <dbReference type="Proteomes" id="UP000030185"/>
    </source>
</evidence>
<dbReference type="GO" id="GO:0008033">
    <property type="term" value="P:tRNA processing"/>
    <property type="evidence" value="ECO:0007669"/>
    <property type="project" value="UniProtKB-UniRule"/>
</dbReference>
<dbReference type="InterPro" id="IPR020596">
    <property type="entry name" value="rRNA_Ade_Mease_Trfase_CS"/>
</dbReference>
<proteinExistence type="inferred from homology"/>
<keyword evidence="4 6" id="KW-0949">S-adenosyl-L-methionine</keyword>
<dbReference type="Pfam" id="PF05175">
    <property type="entry name" value="MTS"/>
    <property type="match status" value="1"/>
</dbReference>
<dbReference type="GO" id="GO:0000179">
    <property type="term" value="F:rRNA (adenine-N6,N6-)-dimethyltransferase activity"/>
    <property type="evidence" value="ECO:0007669"/>
    <property type="project" value="InterPro"/>
</dbReference>
<dbReference type="InterPro" id="IPR022882">
    <property type="entry name" value="tRNA_adenine-N6_MeTrfase"/>
</dbReference>
<gene>
    <name evidence="8" type="ORF">MYP_254</name>
</gene>
<dbReference type="EMBL" id="BBLT01000001">
    <property type="protein sequence ID" value="GAL83028.1"/>
    <property type="molecule type" value="Genomic_DNA"/>
</dbReference>
<evidence type="ECO:0000256" key="6">
    <source>
        <dbReference type="HAMAP-Rule" id="MF_01872"/>
    </source>
</evidence>
<comment type="similarity">
    <text evidence="6">Belongs to the methyltransferase superfamily. tRNA (adenine-N(6)-)-methyltransferase family.</text>
</comment>
<dbReference type="InterPro" id="IPR002052">
    <property type="entry name" value="DNA_methylase_N6_adenine_CS"/>
</dbReference>
<dbReference type="PROSITE" id="PS00092">
    <property type="entry name" value="N6_MTASE"/>
    <property type="match status" value="1"/>
</dbReference>
<keyword evidence="2 6" id="KW-0489">Methyltransferase</keyword>
<dbReference type="PROSITE" id="PS01131">
    <property type="entry name" value="RRNA_A_DIMETH"/>
    <property type="match status" value="1"/>
</dbReference>
<dbReference type="eggNOG" id="COG4123">
    <property type="taxonomic scope" value="Bacteria"/>
</dbReference>
<organism evidence="8 9">
    <name type="scientific">Sporocytophaga myxococcoides</name>
    <dbReference type="NCBI Taxonomy" id="153721"/>
    <lineage>
        <taxon>Bacteria</taxon>
        <taxon>Pseudomonadati</taxon>
        <taxon>Bacteroidota</taxon>
        <taxon>Cytophagia</taxon>
        <taxon>Cytophagales</taxon>
        <taxon>Cytophagaceae</taxon>
        <taxon>Sporocytophaga</taxon>
    </lineage>
</organism>
<evidence type="ECO:0000256" key="1">
    <source>
        <dbReference type="ARBA" id="ARBA00022490"/>
    </source>
</evidence>
<evidence type="ECO:0000313" key="8">
    <source>
        <dbReference type="EMBL" id="GAL83028.1"/>
    </source>
</evidence>
<dbReference type="PANTHER" id="PTHR47739:SF1">
    <property type="entry name" value="TRNA1(VAL) (ADENINE(37)-N6)-METHYLTRANSFERASE"/>
    <property type="match status" value="1"/>
</dbReference>